<feature type="domain" description="Alpha-L-arabinofuranosidase C-terminal" evidence="8">
    <location>
        <begin position="300"/>
        <end position="506"/>
    </location>
</feature>
<dbReference type="InterPro" id="IPR017853">
    <property type="entry name" value="GH"/>
</dbReference>
<evidence type="ECO:0000256" key="4">
    <source>
        <dbReference type="ARBA" id="ARBA00012670"/>
    </source>
</evidence>
<dbReference type="AlphaFoldDB" id="A0A261EQM7"/>
<evidence type="ECO:0000313" key="10">
    <source>
        <dbReference type="Proteomes" id="UP000216004"/>
    </source>
</evidence>
<evidence type="ECO:0000256" key="5">
    <source>
        <dbReference type="ARBA" id="ARBA00022801"/>
    </source>
</evidence>
<keyword evidence="7" id="KW-0326">Glycosidase</keyword>
<comment type="catalytic activity">
    <reaction evidence="1">
        <text>Hydrolysis of terminal non-reducing alpha-L-arabinofuranoside residues in alpha-L-arabinosides.</text>
        <dbReference type="EC" id="3.2.1.55"/>
    </reaction>
</comment>
<evidence type="ECO:0000256" key="1">
    <source>
        <dbReference type="ARBA" id="ARBA00001462"/>
    </source>
</evidence>
<evidence type="ECO:0000256" key="6">
    <source>
        <dbReference type="ARBA" id="ARBA00023277"/>
    </source>
</evidence>
<evidence type="ECO:0000313" key="9">
    <source>
        <dbReference type="EMBL" id="OZG49153.1"/>
    </source>
</evidence>
<dbReference type="InterPro" id="IPR013780">
    <property type="entry name" value="Glyco_hydro_b"/>
</dbReference>
<dbReference type="SUPFAM" id="SSF51445">
    <property type="entry name" value="(Trans)glycosidases"/>
    <property type="match status" value="1"/>
</dbReference>
<name>A0A261EQM7_9BIFI</name>
<comment type="similarity">
    <text evidence="2">Belongs to the glycosyl hydrolase 51 family.</text>
</comment>
<keyword evidence="5" id="KW-0378">Hydrolase</keyword>
<proteinExistence type="inferred from homology"/>
<evidence type="ECO:0000256" key="2">
    <source>
        <dbReference type="ARBA" id="ARBA00007186"/>
    </source>
</evidence>
<evidence type="ECO:0000256" key="3">
    <source>
        <dbReference type="ARBA" id="ARBA00011165"/>
    </source>
</evidence>
<dbReference type="GO" id="GO:0046373">
    <property type="term" value="P:L-arabinose metabolic process"/>
    <property type="evidence" value="ECO:0007669"/>
    <property type="project" value="InterPro"/>
</dbReference>
<dbReference type="SUPFAM" id="SSF51011">
    <property type="entry name" value="Glycosyl hydrolase domain"/>
    <property type="match status" value="1"/>
</dbReference>
<dbReference type="Pfam" id="PF22848">
    <property type="entry name" value="ASD1_dom"/>
    <property type="match status" value="1"/>
</dbReference>
<reference evidence="9 10" key="1">
    <citation type="journal article" date="2017" name="BMC Genomics">
        <title>Comparative genomic and phylogenomic analyses of the Bifidobacteriaceae family.</title>
        <authorList>
            <person name="Lugli G.A."/>
            <person name="Milani C."/>
            <person name="Turroni F."/>
            <person name="Duranti S."/>
            <person name="Mancabelli L."/>
            <person name="Mangifesta M."/>
            <person name="Ferrario C."/>
            <person name="Modesto M."/>
            <person name="Mattarelli P."/>
            <person name="Jiri K."/>
            <person name="van Sinderen D."/>
            <person name="Ventura M."/>
        </authorList>
    </citation>
    <scope>NUCLEOTIDE SEQUENCE [LARGE SCALE GENOMIC DNA]</scope>
    <source>
        <strain evidence="9 10">DSM 22924</strain>
    </source>
</reference>
<gene>
    <name evidence="9" type="ORF">BOCO_0962</name>
</gene>
<dbReference type="Proteomes" id="UP000216004">
    <property type="component" value="Unassembled WGS sequence"/>
</dbReference>
<dbReference type="InterPro" id="IPR010720">
    <property type="entry name" value="Alpha-L-AF_C"/>
</dbReference>
<accession>A0A261EQM7</accession>
<comment type="caution">
    <text evidence="9">The sequence shown here is derived from an EMBL/GenBank/DDBJ whole genome shotgun (WGS) entry which is preliminary data.</text>
</comment>
<dbReference type="EC" id="3.2.1.55" evidence="4"/>
<keyword evidence="10" id="KW-1185">Reference proteome</keyword>
<dbReference type="Gene3D" id="3.20.20.80">
    <property type="entry name" value="Glycosidases"/>
    <property type="match status" value="1"/>
</dbReference>
<sequence length="518" mass="57560">MTTQQCESMHEGTLVIDSDFQLAQVSDRLFGAFVEHLGRCVYTGIYEPEHQLADEDGFRTDVMDMVRELGVTTIRYPGGNFVSGYRWKDGVGPRQNRPCRLDLAWHSTETNQFGLHEMARWVDRLGGNELMEAVNLGTQGVQEALDLLEYCNIPSGTALSDWRRQNGAEDPFGIRMWCLGNEMDGPWQLGHRNAEDYARTVSMTAAAMRRLDPDIELVACGSSSHGMPTFGNWERSVLRATYEQVDYLSSHAYYHPIDGDMASFLASGVDMGAFIDDVSAIIDATQAELKSDHQIGISFDEWNVWYQDSEASQNPEGIRNWPVAPRLLEDIYNLADAVVFGDLLITLIQHADRVRSASLAQLVNVIAPIMTEPGGPVWRQTTFYPFSVTARLAKGGTVLQTHQECNSYETALYGQVSELNSVTVSRLDGSLVVFVVNRSQTSSYNFSIRLPGGFTCSQVQVSTLHDDNIYAQNTLNDQSRIQLYVNNNVQICDGGSAVSVQLPPVSWTVIHMSPAASI</sequence>
<dbReference type="RefSeq" id="WP_244568753.1">
    <property type="nucleotide sequence ID" value="NZ_MWWS01000005.1"/>
</dbReference>
<organism evidence="9 10">
    <name type="scientific">Bombiscardovia coagulans</name>
    <dbReference type="NCBI Taxonomy" id="686666"/>
    <lineage>
        <taxon>Bacteria</taxon>
        <taxon>Bacillati</taxon>
        <taxon>Actinomycetota</taxon>
        <taxon>Actinomycetes</taxon>
        <taxon>Bifidobacteriales</taxon>
        <taxon>Bifidobacteriaceae</taxon>
        <taxon>Bombiscardovia</taxon>
    </lineage>
</organism>
<dbReference type="InterPro" id="IPR055235">
    <property type="entry name" value="ASD1_cat"/>
</dbReference>
<dbReference type="EMBL" id="MWWS01000005">
    <property type="protein sequence ID" value="OZG49153.1"/>
    <property type="molecule type" value="Genomic_DNA"/>
</dbReference>
<dbReference type="GO" id="GO:0000272">
    <property type="term" value="P:polysaccharide catabolic process"/>
    <property type="evidence" value="ECO:0007669"/>
    <property type="project" value="TreeGrafter"/>
</dbReference>
<dbReference type="PANTHER" id="PTHR43576:SF3">
    <property type="entry name" value="ALPHA-L-ARABINOFURANOSIDASE C"/>
    <property type="match status" value="1"/>
</dbReference>
<dbReference type="Pfam" id="PF06964">
    <property type="entry name" value="Alpha-L-AF_C"/>
    <property type="match status" value="1"/>
</dbReference>
<keyword evidence="6" id="KW-0119">Carbohydrate metabolism</keyword>
<evidence type="ECO:0000259" key="8">
    <source>
        <dbReference type="SMART" id="SM00813"/>
    </source>
</evidence>
<dbReference type="PANTHER" id="PTHR43576">
    <property type="entry name" value="ALPHA-L-ARABINOFURANOSIDASE C-RELATED"/>
    <property type="match status" value="1"/>
</dbReference>
<dbReference type="Gene3D" id="2.60.40.1180">
    <property type="entry name" value="Golgi alpha-mannosidase II"/>
    <property type="match status" value="1"/>
</dbReference>
<comment type="subunit">
    <text evidence="3">Homohexamer; trimer of dimers.</text>
</comment>
<dbReference type="SMART" id="SM00813">
    <property type="entry name" value="Alpha-L-AF_C"/>
    <property type="match status" value="1"/>
</dbReference>
<protein>
    <recommendedName>
        <fullName evidence="4">non-reducing end alpha-L-arabinofuranosidase</fullName>
        <ecNumber evidence="4">3.2.1.55</ecNumber>
    </recommendedName>
</protein>
<dbReference type="GO" id="GO:0046556">
    <property type="term" value="F:alpha-L-arabinofuranosidase activity"/>
    <property type="evidence" value="ECO:0007669"/>
    <property type="project" value="UniProtKB-EC"/>
</dbReference>
<evidence type="ECO:0000256" key="7">
    <source>
        <dbReference type="ARBA" id="ARBA00023295"/>
    </source>
</evidence>